<feature type="compositionally biased region" description="Polar residues" evidence="1">
    <location>
        <begin position="810"/>
        <end position="820"/>
    </location>
</feature>
<dbReference type="OrthoDB" id="5401902at2759"/>
<feature type="compositionally biased region" description="Basic and acidic residues" evidence="1">
    <location>
        <begin position="170"/>
        <end position="195"/>
    </location>
</feature>
<accession>A0A084QSZ1</accession>
<feature type="compositionally biased region" description="Basic and acidic residues" evidence="1">
    <location>
        <begin position="378"/>
        <end position="395"/>
    </location>
</feature>
<feature type="region of interest" description="Disordered" evidence="1">
    <location>
        <begin position="170"/>
        <end position="212"/>
    </location>
</feature>
<dbReference type="OMA" id="QKDEGFQ"/>
<organism evidence="2 3">
    <name type="scientific">Stachybotrys chlorohalonatus (strain IBT 40285)</name>
    <dbReference type="NCBI Taxonomy" id="1283841"/>
    <lineage>
        <taxon>Eukaryota</taxon>
        <taxon>Fungi</taxon>
        <taxon>Dikarya</taxon>
        <taxon>Ascomycota</taxon>
        <taxon>Pezizomycotina</taxon>
        <taxon>Sordariomycetes</taxon>
        <taxon>Hypocreomycetidae</taxon>
        <taxon>Hypocreales</taxon>
        <taxon>Stachybotryaceae</taxon>
        <taxon>Stachybotrys</taxon>
    </lineage>
</organism>
<feature type="compositionally biased region" description="Polar residues" evidence="1">
    <location>
        <begin position="607"/>
        <end position="629"/>
    </location>
</feature>
<feature type="compositionally biased region" description="Low complexity" evidence="1">
    <location>
        <begin position="568"/>
        <end position="583"/>
    </location>
</feature>
<protein>
    <submittedName>
        <fullName evidence="2">Uncharacterized protein</fullName>
    </submittedName>
</protein>
<sequence>MVMTHMKRAKRILRWLSTLQQVDDSLAPSTIPLIRYNLLYNYYRCTQAAVHLQDPKDHQPTTLSFHAMPRFLKSQLEAQKITDGSSLWAQVYPILTFIKAKFRKLNELRGFPTLFYYYSPENHRSYLFFAFIEIKMTSQTYSSRDLLRMRHLPGQREMYERLCENLNRDHDLGDVVRPPPDRALPRIREETKEVSEESIDNPGARQASVRQLDGTDYDWKYRGRNDSEQAETQPINAPCTLGAQKDEGFQRFYKAVVSPTHVRVTAGGRIVPNERGSSSPTSKWTKEKIVAEGATQPSNCDPQEPNGFPVAQTPYGPYPHVFPGFMPGIPGIPAISAAPSPFPMMPWPMGYNMPGPYGMPPYPPAATPIVNVAMNKTSESKSSKHADGENQEHPRPMQLSQPEQLGRTRAPYYNGQWMMPPTHPFYPYGFPSLHGYPAPHVFPGNMMTPPGFSVQMRPPVTTLKEGQSPKGQHVCSAASAVSFAPPAKPPISSIRPSEITRKQLDMLRGSLKYIEDQLLYNKHQIDERGMESQAQMLRQQIEHFQKTCDLQMEFERAHYPGPERKNESMSSSSSPAETPSKSSVTSEAAYKQSAQQVKTVLPDDPSQHQSGKSRSNKNRSTARQSSGTSIGKAMPALSVSRIAAETSSKSEPLKRTSTLPFTAALAPPFQPRTDGSSYAYAVAPADVEISMSHFNDGSAGSSAYRKSQKGSSDVAISGQPYLVGQIPLGINCGSMIDTGYSYTRELTEDELRARHMYWGKAPRHLQKGLPKFDGKDFYPPSPVKPSSSEASSTTSLPSRKYPTEHDEVSYPTTTSATDTDPFQFLALPGPRVTRNVEGNVTQSESLAKNEGSTDESLVVNIQRTESCITPVGQNYAKFCQSIRSSMQPGLSGGSKNISSSDEGEDDKSILFKGRRALGRSGTKTHNDIWQSVLKKGKTSSNLAPGTVSSMTAQGVLPHYSGHATASLTPTIANTAASTRSSTVKHRDMGNEGVINIVVDRKRENLPPIDVNRANAFRKNGCAEAIRRV</sequence>
<proteinExistence type="predicted"/>
<evidence type="ECO:0000313" key="3">
    <source>
        <dbReference type="Proteomes" id="UP000028524"/>
    </source>
</evidence>
<evidence type="ECO:0000313" key="2">
    <source>
        <dbReference type="EMBL" id="KFA67076.1"/>
    </source>
</evidence>
<feature type="region of interest" description="Disordered" evidence="1">
    <location>
        <begin position="376"/>
        <end position="405"/>
    </location>
</feature>
<reference evidence="2 3" key="1">
    <citation type="journal article" date="2014" name="BMC Genomics">
        <title>Comparative genome sequencing reveals chemotype-specific gene clusters in the toxigenic black mold Stachybotrys.</title>
        <authorList>
            <person name="Semeiks J."/>
            <person name="Borek D."/>
            <person name="Otwinowski Z."/>
            <person name="Grishin N.V."/>
        </authorList>
    </citation>
    <scope>NUCLEOTIDE SEQUENCE [LARGE SCALE GENOMIC DNA]</scope>
    <source>
        <strain evidence="2 3">IBT 40285</strain>
    </source>
</reference>
<dbReference type="Proteomes" id="UP000028524">
    <property type="component" value="Unassembled WGS sequence"/>
</dbReference>
<feature type="compositionally biased region" description="Low complexity" evidence="1">
    <location>
        <begin position="784"/>
        <end position="798"/>
    </location>
</feature>
<dbReference type="InParanoid" id="A0A084QSZ1"/>
<name>A0A084QSZ1_STAC4</name>
<feature type="region of interest" description="Disordered" evidence="1">
    <location>
        <begin position="769"/>
        <end position="822"/>
    </location>
</feature>
<dbReference type="HOGENOM" id="CLU_010344_1_0_1"/>
<dbReference type="STRING" id="1283841.A0A084QSZ1"/>
<dbReference type="AlphaFoldDB" id="A0A084QSZ1"/>
<feature type="region of interest" description="Disordered" evidence="1">
    <location>
        <begin position="560"/>
        <end position="637"/>
    </location>
</feature>
<gene>
    <name evidence="2" type="ORF">S40285_02974</name>
</gene>
<keyword evidence="3" id="KW-1185">Reference proteome</keyword>
<dbReference type="EMBL" id="KL660255">
    <property type="protein sequence ID" value="KFA67076.1"/>
    <property type="molecule type" value="Genomic_DNA"/>
</dbReference>
<evidence type="ECO:0000256" key="1">
    <source>
        <dbReference type="SAM" id="MobiDB-lite"/>
    </source>
</evidence>